<dbReference type="PANTHER" id="PTHR37953">
    <property type="entry name" value="UPF0127 PROTEIN MJ1496"/>
    <property type="match status" value="1"/>
</dbReference>
<dbReference type="RefSeq" id="WP_097021903.1">
    <property type="nucleotide sequence ID" value="NZ_OBQJ01000002.1"/>
</dbReference>
<gene>
    <name evidence="1" type="ORF">SAMN05421509_10288</name>
</gene>
<reference evidence="1 2" key="1">
    <citation type="submission" date="2017-08" db="EMBL/GenBank/DDBJ databases">
        <authorList>
            <person name="de Groot N.N."/>
        </authorList>
    </citation>
    <scope>NUCLEOTIDE SEQUENCE [LARGE SCALE GENOMIC DNA]</scope>
    <source>
        <strain evidence="1 2">USBA 855</strain>
    </source>
</reference>
<dbReference type="Gene3D" id="2.60.120.1140">
    <property type="entry name" value="Protein of unknown function DUF192"/>
    <property type="match status" value="1"/>
</dbReference>
<organism evidence="1 2">
    <name type="scientific">Chromohalobacter canadensis</name>
    <dbReference type="NCBI Taxonomy" id="141389"/>
    <lineage>
        <taxon>Bacteria</taxon>
        <taxon>Pseudomonadati</taxon>
        <taxon>Pseudomonadota</taxon>
        <taxon>Gammaproteobacteria</taxon>
        <taxon>Oceanospirillales</taxon>
        <taxon>Halomonadaceae</taxon>
        <taxon>Chromohalobacter</taxon>
    </lineage>
</organism>
<dbReference type="AlphaFoldDB" id="A0A285VFZ4"/>
<dbReference type="PANTHER" id="PTHR37953:SF1">
    <property type="entry name" value="UPF0127 PROTEIN MJ1496"/>
    <property type="match status" value="1"/>
</dbReference>
<sequence length="162" mass="17871">MKRSLYVSGWMMVLGLLALIPASAFGEERSTLERATLEVAGETLSVEVARQADERSRGLMERDALAPNAGMLFVYANPQPPEAAFWMYRTRIPLDIAFLGAEGEIRAIRRMLPCQAASSAECPSYAAKVPFRAALEVNAGYFDRHDIEVGDRLPITPLLSPR</sequence>
<name>A0A285VFZ4_9GAMM</name>
<evidence type="ECO:0000313" key="1">
    <source>
        <dbReference type="EMBL" id="SOC53014.1"/>
    </source>
</evidence>
<dbReference type="InterPro" id="IPR038695">
    <property type="entry name" value="Saro_0823-like_sf"/>
</dbReference>
<dbReference type="OrthoDB" id="5526466at2"/>
<dbReference type="Proteomes" id="UP000219023">
    <property type="component" value="Unassembled WGS sequence"/>
</dbReference>
<proteinExistence type="predicted"/>
<accession>A0A285VFZ4</accession>
<evidence type="ECO:0008006" key="3">
    <source>
        <dbReference type="Google" id="ProtNLM"/>
    </source>
</evidence>
<protein>
    <recommendedName>
        <fullName evidence="3">DUF192 domain-containing protein</fullName>
    </recommendedName>
</protein>
<evidence type="ECO:0000313" key="2">
    <source>
        <dbReference type="Proteomes" id="UP000219023"/>
    </source>
</evidence>
<dbReference type="EMBL" id="OBQJ01000002">
    <property type="protein sequence ID" value="SOC53014.1"/>
    <property type="molecule type" value="Genomic_DNA"/>
</dbReference>
<dbReference type="Pfam" id="PF02643">
    <property type="entry name" value="DUF192"/>
    <property type="match status" value="1"/>
</dbReference>
<dbReference type="InterPro" id="IPR003795">
    <property type="entry name" value="DUF192"/>
</dbReference>